<keyword evidence="3" id="KW-0574">Periplasm</keyword>
<dbReference type="GO" id="GO:0016829">
    <property type="term" value="F:lyase activity"/>
    <property type="evidence" value="ECO:0007669"/>
    <property type="project" value="UniProtKB-KW"/>
</dbReference>
<comment type="caution">
    <text evidence="7">The sequence shown here is derived from an EMBL/GenBank/DDBJ whole genome shotgun (WGS) entry which is preliminary data.</text>
</comment>
<dbReference type="Pfam" id="PF07940">
    <property type="entry name" value="Hepar_II_III_C"/>
    <property type="match status" value="1"/>
</dbReference>
<feature type="compositionally biased region" description="Low complexity" evidence="5">
    <location>
        <begin position="68"/>
        <end position="89"/>
    </location>
</feature>
<evidence type="ECO:0000256" key="2">
    <source>
        <dbReference type="ARBA" id="ARBA00022729"/>
    </source>
</evidence>
<dbReference type="InterPro" id="IPR008929">
    <property type="entry name" value="Chondroitin_lyas"/>
</dbReference>
<evidence type="ECO:0000256" key="1">
    <source>
        <dbReference type="ARBA" id="ARBA00004418"/>
    </source>
</evidence>
<feature type="region of interest" description="Disordered" evidence="5">
    <location>
        <begin position="68"/>
        <end position="107"/>
    </location>
</feature>
<protein>
    <recommendedName>
        <fullName evidence="6">Heparinase II/III-like C-terminal domain-containing protein</fullName>
    </recommendedName>
</protein>
<dbReference type="Gene3D" id="2.70.98.70">
    <property type="match status" value="1"/>
</dbReference>
<name>A0A9X4LDD5_9BURK</name>
<keyword evidence="4" id="KW-0456">Lyase</keyword>
<feature type="domain" description="Heparinase II/III-like C-terminal" evidence="6">
    <location>
        <begin position="535"/>
        <end position="612"/>
    </location>
</feature>
<proteinExistence type="predicted"/>
<dbReference type="GO" id="GO:0042597">
    <property type="term" value="C:periplasmic space"/>
    <property type="evidence" value="ECO:0007669"/>
    <property type="project" value="UniProtKB-SubCell"/>
</dbReference>
<keyword evidence="2" id="KW-0732">Signal</keyword>
<evidence type="ECO:0000313" key="7">
    <source>
        <dbReference type="EMBL" id="MDG0861427.1"/>
    </source>
</evidence>
<dbReference type="SUPFAM" id="SSF48230">
    <property type="entry name" value="Chondroitin AC/alginate lyase"/>
    <property type="match status" value="1"/>
</dbReference>
<comment type="subcellular location">
    <subcellularLocation>
        <location evidence="1">Periplasm</location>
    </subcellularLocation>
</comment>
<gene>
    <name evidence="7" type="ORF">EXJ73_02925</name>
</gene>
<evidence type="ECO:0000259" key="6">
    <source>
        <dbReference type="Pfam" id="PF07940"/>
    </source>
</evidence>
<dbReference type="InterPro" id="IPR012480">
    <property type="entry name" value="Hepar_II_III_C"/>
</dbReference>
<organism evidence="7 8">
    <name type="scientific">Pelomonas aquatica</name>
    <dbReference type="NCBI Taxonomy" id="431058"/>
    <lineage>
        <taxon>Bacteria</taxon>
        <taxon>Pseudomonadati</taxon>
        <taxon>Pseudomonadota</taxon>
        <taxon>Betaproteobacteria</taxon>
        <taxon>Burkholderiales</taxon>
        <taxon>Sphaerotilaceae</taxon>
        <taxon>Roseateles</taxon>
    </lineage>
</organism>
<dbReference type="RefSeq" id="WP_268147283.1">
    <property type="nucleotide sequence ID" value="NZ_JAPPUW010000002.1"/>
</dbReference>
<evidence type="ECO:0000256" key="3">
    <source>
        <dbReference type="ARBA" id="ARBA00022764"/>
    </source>
</evidence>
<evidence type="ECO:0000313" key="8">
    <source>
        <dbReference type="Proteomes" id="UP001152766"/>
    </source>
</evidence>
<dbReference type="Proteomes" id="UP001152766">
    <property type="component" value="Unassembled WGS sequence"/>
</dbReference>
<dbReference type="Gene3D" id="1.50.10.100">
    <property type="entry name" value="Chondroitin AC/alginate lyase"/>
    <property type="match status" value="1"/>
</dbReference>
<dbReference type="EMBL" id="SGUG01000003">
    <property type="protein sequence ID" value="MDG0861427.1"/>
    <property type="molecule type" value="Genomic_DNA"/>
</dbReference>
<evidence type="ECO:0000256" key="4">
    <source>
        <dbReference type="ARBA" id="ARBA00023239"/>
    </source>
</evidence>
<reference evidence="7" key="1">
    <citation type="submission" date="2019-02" db="EMBL/GenBank/DDBJ databases">
        <title>Draft genome of the type strain Pelomonas aquatica CCUG 52575T.</title>
        <authorList>
            <person name="Gomila M."/>
            <person name="Lalucat J."/>
        </authorList>
    </citation>
    <scope>NUCLEOTIDE SEQUENCE</scope>
    <source>
        <strain evidence="7">CCUG 52575</strain>
    </source>
</reference>
<keyword evidence="8" id="KW-1185">Reference proteome</keyword>
<sequence length="778" mass="81060">MNIASSQVEPPRHTMHDLAGALLTTLALAACGGGSPSSEAKPQSTAADAAAAAAAGMTRVANAADTAASGASAPDPAASTALAKPASATRTSLPPTPPTKAAATPTANAAAATAPAVAVRSTAAAPTVAGTSPPAGLATAATAVGASQQAALTASLASTQVDSLLKSGGLLLPVRTATENWARARKTIASDSDWATWLNQKRAAVDHWFGQPRDRADLVAGLPNDYVDLQTGAALPWSDDNAEPAAGTTDRQRAFKAAWVAILRQVNIGYALDAARLYQVTGDDRMAETAASQLDFYADNYGKWPLRTAIGNSRMFGQTLDEATTVLSMLETAHALAPYVTAARKAKWRDGLFLPLATNLQAYSWGSLNNMNLWCAVATAAIGMELGNATWTDAGLNGPRGVAAVMAQGVTTDGIWYEGSFAYNNYVLLALARLFDIAAINGRGDVVAKYAPMVQRMLLAPVLYRFDDGSLPSPNDTRSAVAPVDKPTHGALYRHVPTTIGMQYASVVRTWARLSDAPTPPASDPQLPSPQTIYSPDIGFTSLRAGAWQAFIHYGQKTQAHAQAEALNYELAQGGTNITRDAGTSSSYGSPVHLEYFSQGLGNNVPLVDGQGPDGYTMGEVKSFDPMAASLDVLQARYRSDAGARRTYKVDASGFSETTRLTLSQPGATARRLAIVFNTTCGVQVSDPRAGTASAAAAPSGAPGFKYWTGVTRQTAQAAWSARLNCGGKAYEISFTGPAGHSVYRATAPSTPLPSTRNAIYLEAVGVDATFTTRIRAL</sequence>
<accession>A0A9X4LDD5</accession>
<dbReference type="AlphaFoldDB" id="A0A9X4LDD5"/>
<dbReference type="PANTHER" id="PTHR39210">
    <property type="entry name" value="HEPARIN-SULFATE LYASE"/>
    <property type="match status" value="1"/>
</dbReference>
<dbReference type="PANTHER" id="PTHR39210:SF1">
    <property type="entry name" value="HEPARIN-SULFATE LYASE"/>
    <property type="match status" value="1"/>
</dbReference>
<evidence type="ECO:0000256" key="5">
    <source>
        <dbReference type="SAM" id="MobiDB-lite"/>
    </source>
</evidence>